<evidence type="ECO:0000256" key="7">
    <source>
        <dbReference type="ARBA" id="ARBA00023004"/>
    </source>
</evidence>
<dbReference type="AlphaFoldDB" id="A0A368TAW8"/>
<dbReference type="GO" id="GO:0005886">
    <property type="term" value="C:plasma membrane"/>
    <property type="evidence" value="ECO:0007669"/>
    <property type="project" value="UniProtKB-SubCell"/>
</dbReference>
<dbReference type="GO" id="GO:0006826">
    <property type="term" value="P:iron ion transport"/>
    <property type="evidence" value="ECO:0007669"/>
    <property type="project" value="UniProtKB-KW"/>
</dbReference>
<accession>A0A368TAW8</accession>
<dbReference type="Proteomes" id="UP000253318">
    <property type="component" value="Unassembled WGS sequence"/>
</dbReference>
<keyword evidence="4" id="KW-0410">Iron transport</keyword>
<proteinExistence type="predicted"/>
<evidence type="ECO:0000256" key="2">
    <source>
        <dbReference type="ARBA" id="ARBA00022448"/>
    </source>
</evidence>
<dbReference type="GO" id="GO:0016887">
    <property type="term" value="F:ATP hydrolysis activity"/>
    <property type="evidence" value="ECO:0007669"/>
    <property type="project" value="InterPro"/>
</dbReference>
<organism evidence="11 12">
    <name type="scientific">Marinitenerispora sediminis</name>
    <dbReference type="NCBI Taxonomy" id="1931232"/>
    <lineage>
        <taxon>Bacteria</taxon>
        <taxon>Bacillati</taxon>
        <taxon>Actinomycetota</taxon>
        <taxon>Actinomycetes</taxon>
        <taxon>Streptosporangiales</taxon>
        <taxon>Nocardiopsidaceae</taxon>
        <taxon>Marinitenerispora</taxon>
    </lineage>
</organism>
<reference evidence="11 12" key="1">
    <citation type="submission" date="2018-04" db="EMBL/GenBank/DDBJ databases">
        <title>Novel actinobacteria from marine sediment.</title>
        <authorList>
            <person name="Ng Z.Y."/>
            <person name="Tan G.Y.A."/>
        </authorList>
    </citation>
    <scope>NUCLEOTIDE SEQUENCE [LARGE SCALE GENOMIC DNA]</scope>
    <source>
        <strain evidence="11 12">TPS81</strain>
    </source>
</reference>
<comment type="subcellular location">
    <subcellularLocation>
        <location evidence="1">Cell membrane</location>
        <topology evidence="1">Peripheral membrane protein</topology>
    </subcellularLocation>
</comment>
<comment type="caution">
    <text evidence="11">The sequence shown here is derived from an EMBL/GenBank/DDBJ whole genome shotgun (WGS) entry which is preliminary data.</text>
</comment>
<dbReference type="FunFam" id="3.40.50.300:FF:000134">
    <property type="entry name" value="Iron-enterobactin ABC transporter ATP-binding protein"/>
    <property type="match status" value="1"/>
</dbReference>
<dbReference type="InterPro" id="IPR017871">
    <property type="entry name" value="ABC_transporter-like_CS"/>
</dbReference>
<dbReference type="PANTHER" id="PTHR42771:SF2">
    <property type="entry name" value="IRON(3+)-HYDROXAMATE IMPORT ATP-BINDING PROTEIN FHUC"/>
    <property type="match status" value="1"/>
</dbReference>
<dbReference type="RefSeq" id="WP_114400583.1">
    <property type="nucleotide sequence ID" value="NZ_QEIM01000250.1"/>
</dbReference>
<dbReference type="SMART" id="SM00382">
    <property type="entry name" value="AAA"/>
    <property type="match status" value="1"/>
</dbReference>
<dbReference type="InterPro" id="IPR003439">
    <property type="entry name" value="ABC_transporter-like_ATP-bd"/>
</dbReference>
<evidence type="ECO:0000259" key="10">
    <source>
        <dbReference type="PROSITE" id="PS50893"/>
    </source>
</evidence>
<dbReference type="PROSITE" id="PS00211">
    <property type="entry name" value="ABC_TRANSPORTER_1"/>
    <property type="match status" value="1"/>
</dbReference>
<keyword evidence="5" id="KW-0547">Nucleotide-binding</keyword>
<evidence type="ECO:0000256" key="5">
    <source>
        <dbReference type="ARBA" id="ARBA00022741"/>
    </source>
</evidence>
<evidence type="ECO:0000313" key="11">
    <source>
        <dbReference type="EMBL" id="RCV62177.1"/>
    </source>
</evidence>
<dbReference type="InterPro" id="IPR051535">
    <property type="entry name" value="Siderophore_ABC-ATPase"/>
</dbReference>
<dbReference type="Pfam" id="PF00005">
    <property type="entry name" value="ABC_tran"/>
    <property type="match status" value="1"/>
</dbReference>
<dbReference type="GO" id="GO:0005524">
    <property type="term" value="F:ATP binding"/>
    <property type="evidence" value="ECO:0007669"/>
    <property type="project" value="UniProtKB-KW"/>
</dbReference>
<evidence type="ECO:0000313" key="12">
    <source>
        <dbReference type="Proteomes" id="UP000253318"/>
    </source>
</evidence>
<dbReference type="OrthoDB" id="5296765at2"/>
<evidence type="ECO:0000256" key="8">
    <source>
        <dbReference type="ARBA" id="ARBA00023065"/>
    </source>
</evidence>
<sequence>MTEESVIEESATGAAAPAAAGTAAETAFELRDVTFHYDRRPVLRGLSLRIRHGETVALVGRNGCGKSTLLRLLGGMARPSGGSVLLDGRDIAGLGRRATARRVAILHQSLPPVPGMTARQLVRQGRFAHRGVLGLLRDAEDEVTRTAMERAGVAELADRPLETLSGGERQRVRLALALAQDTRILLLDEPTTYLDVRHQLEVMELVRAFAERLTVVMVLHDLDHAARYAGRLLALRDGRLAADGPPADVLSPALLRDVFGVAGRVLTDERYGTPVCRLDAPV</sequence>
<dbReference type="InterPro" id="IPR003593">
    <property type="entry name" value="AAA+_ATPase"/>
</dbReference>
<dbReference type="PROSITE" id="PS50893">
    <property type="entry name" value="ABC_TRANSPORTER_2"/>
    <property type="match status" value="1"/>
</dbReference>
<dbReference type="Gene3D" id="3.40.50.300">
    <property type="entry name" value="P-loop containing nucleotide triphosphate hydrolases"/>
    <property type="match status" value="1"/>
</dbReference>
<dbReference type="PANTHER" id="PTHR42771">
    <property type="entry name" value="IRON(3+)-HYDROXAMATE IMPORT ATP-BINDING PROTEIN FHUC"/>
    <property type="match status" value="1"/>
</dbReference>
<name>A0A368TAW8_9ACTN</name>
<keyword evidence="2" id="KW-0813">Transport</keyword>
<evidence type="ECO:0000256" key="4">
    <source>
        <dbReference type="ARBA" id="ARBA00022496"/>
    </source>
</evidence>
<protein>
    <submittedName>
        <fullName evidence="11">Cobalamin/Fe(3+)-siderophore ABC transporter ATP-binding protein</fullName>
    </submittedName>
</protein>
<keyword evidence="7" id="KW-0408">Iron</keyword>
<gene>
    <name evidence="11" type="ORF">DEF24_02250</name>
</gene>
<dbReference type="EMBL" id="QEIN01000009">
    <property type="protein sequence ID" value="RCV62177.1"/>
    <property type="molecule type" value="Genomic_DNA"/>
</dbReference>
<dbReference type="InterPro" id="IPR027417">
    <property type="entry name" value="P-loop_NTPase"/>
</dbReference>
<keyword evidence="9" id="KW-0472">Membrane</keyword>
<keyword evidence="3" id="KW-1003">Cell membrane</keyword>
<evidence type="ECO:0000256" key="3">
    <source>
        <dbReference type="ARBA" id="ARBA00022475"/>
    </source>
</evidence>
<feature type="domain" description="ABC transporter" evidence="10">
    <location>
        <begin position="28"/>
        <end position="262"/>
    </location>
</feature>
<dbReference type="CDD" id="cd03214">
    <property type="entry name" value="ABC_Iron-Siderophores_B12_Hemin"/>
    <property type="match status" value="1"/>
</dbReference>
<keyword evidence="6 11" id="KW-0067">ATP-binding</keyword>
<keyword evidence="12" id="KW-1185">Reference proteome</keyword>
<evidence type="ECO:0000256" key="1">
    <source>
        <dbReference type="ARBA" id="ARBA00004202"/>
    </source>
</evidence>
<keyword evidence="8" id="KW-0406">Ion transport</keyword>
<evidence type="ECO:0000256" key="9">
    <source>
        <dbReference type="ARBA" id="ARBA00023136"/>
    </source>
</evidence>
<dbReference type="SUPFAM" id="SSF52540">
    <property type="entry name" value="P-loop containing nucleoside triphosphate hydrolases"/>
    <property type="match status" value="1"/>
</dbReference>
<evidence type="ECO:0000256" key="6">
    <source>
        <dbReference type="ARBA" id="ARBA00022840"/>
    </source>
</evidence>